<dbReference type="PROSITE" id="PS50158">
    <property type="entry name" value="ZF_CCHC"/>
    <property type="match status" value="3"/>
</dbReference>
<evidence type="ECO:0000313" key="3">
    <source>
        <dbReference type="EMBL" id="KAL5111656.1"/>
    </source>
</evidence>
<dbReference type="InterPro" id="IPR051714">
    <property type="entry name" value="Znf_CCHC_NABP"/>
</dbReference>
<keyword evidence="1" id="KW-0479">Metal-binding</keyword>
<keyword evidence="4" id="KW-1185">Reference proteome</keyword>
<evidence type="ECO:0000259" key="2">
    <source>
        <dbReference type="PROSITE" id="PS50158"/>
    </source>
</evidence>
<keyword evidence="3" id="KW-0238">DNA-binding</keyword>
<dbReference type="Proteomes" id="UP001651158">
    <property type="component" value="Unassembled WGS sequence"/>
</dbReference>
<feature type="domain" description="CCHC-type" evidence="2">
    <location>
        <begin position="8"/>
        <end position="23"/>
    </location>
</feature>
<reference evidence="3 4" key="1">
    <citation type="journal article" date="2022" name="Front. Cell. Infect. Microbiol.">
        <title>The Genomes of Two Strains of Taenia crassiceps the Animal Model for the Study of Human Cysticercosis.</title>
        <authorList>
            <person name="Bobes R.J."/>
            <person name="Estrada K."/>
            <person name="Rios-Valencia D.G."/>
            <person name="Calderon-Gallegos A."/>
            <person name="de la Torre P."/>
            <person name="Carrero J.C."/>
            <person name="Sanchez-Flores A."/>
            <person name="Laclette J.P."/>
        </authorList>
    </citation>
    <scope>NUCLEOTIDE SEQUENCE [LARGE SCALE GENOMIC DNA]</scope>
    <source>
        <strain evidence="3">WFUcys</strain>
    </source>
</reference>
<keyword evidence="1" id="KW-0863">Zinc-finger</keyword>
<dbReference type="SUPFAM" id="SSF57756">
    <property type="entry name" value="Retrovirus zinc finger-like domains"/>
    <property type="match status" value="2"/>
</dbReference>
<dbReference type="EMBL" id="JAKROA010000001">
    <property type="protein sequence ID" value="KAL5111656.1"/>
    <property type="molecule type" value="Genomic_DNA"/>
</dbReference>
<dbReference type="InterPro" id="IPR036875">
    <property type="entry name" value="Znf_CCHC_sf"/>
</dbReference>
<evidence type="ECO:0000256" key="1">
    <source>
        <dbReference type="PROSITE-ProRule" id="PRU00047"/>
    </source>
</evidence>
<proteinExistence type="predicted"/>
<dbReference type="PANTHER" id="PTHR23002">
    <property type="entry name" value="ZINC FINGER CCHC DOMAIN CONTAINING PROTEIN"/>
    <property type="match status" value="1"/>
</dbReference>
<comment type="caution">
    <text evidence="3">The sequence shown here is derived from an EMBL/GenBank/DDBJ whole genome shotgun (WGS) entry which is preliminary data.</text>
</comment>
<dbReference type="Gene3D" id="4.10.60.10">
    <property type="entry name" value="Zinc finger, CCHC-type"/>
    <property type="match status" value="3"/>
</dbReference>
<sequence length="225" mass="23913">MGDRDSTCYACGEPGHFARDCPQGGSGGRGRGGGRRSGYSGGYGGGGYGGYGGGGGGGYQDGCFNCGESGHIARHCTVLRNQNNGGGGGGGRSCYNCGEEGHISRDCPQGGGGKDKVQCYRCRGFGHFSQCTGRFGRIGEGLRLGVQCSVLIYRVRRQVIRRSRSPSRPTIWLGGLWCRGFISRNVWALGAATYGSTGWRWALVVKRTRSRGGVRAHGRWLCPRR</sequence>
<dbReference type="Pfam" id="PF00098">
    <property type="entry name" value="zf-CCHC"/>
    <property type="match status" value="3"/>
</dbReference>
<feature type="domain" description="CCHC-type" evidence="2">
    <location>
        <begin position="94"/>
        <end position="109"/>
    </location>
</feature>
<name>A0ABR4QQ13_9CEST</name>
<accession>A0ABR4QQ13</accession>
<gene>
    <name evidence="3" type="ORF">TcWFU_002862</name>
</gene>
<dbReference type="GO" id="GO:0003677">
    <property type="term" value="F:DNA binding"/>
    <property type="evidence" value="ECO:0007669"/>
    <property type="project" value="UniProtKB-KW"/>
</dbReference>
<evidence type="ECO:0000313" key="4">
    <source>
        <dbReference type="Proteomes" id="UP001651158"/>
    </source>
</evidence>
<dbReference type="SMART" id="SM00343">
    <property type="entry name" value="ZnF_C2HC"/>
    <property type="match status" value="4"/>
</dbReference>
<feature type="domain" description="CCHC-type" evidence="2">
    <location>
        <begin position="63"/>
        <end position="76"/>
    </location>
</feature>
<organism evidence="3 4">
    <name type="scientific">Taenia crassiceps</name>
    <dbReference type="NCBI Taxonomy" id="6207"/>
    <lineage>
        <taxon>Eukaryota</taxon>
        <taxon>Metazoa</taxon>
        <taxon>Spiralia</taxon>
        <taxon>Lophotrochozoa</taxon>
        <taxon>Platyhelminthes</taxon>
        <taxon>Cestoda</taxon>
        <taxon>Eucestoda</taxon>
        <taxon>Cyclophyllidea</taxon>
        <taxon>Taeniidae</taxon>
        <taxon>Taenia</taxon>
    </lineage>
</organism>
<protein>
    <submittedName>
        <fullName evidence="3">DNA-binding protein HEXBP</fullName>
    </submittedName>
</protein>
<dbReference type="InterPro" id="IPR001878">
    <property type="entry name" value="Znf_CCHC"/>
</dbReference>
<keyword evidence="1" id="KW-0862">Zinc</keyword>